<dbReference type="Pfam" id="PF13521">
    <property type="entry name" value="AAA_28"/>
    <property type="match status" value="1"/>
</dbReference>
<dbReference type="GO" id="GO:0035091">
    <property type="term" value="F:phosphatidylinositol binding"/>
    <property type="evidence" value="ECO:0007669"/>
    <property type="project" value="TreeGrafter"/>
</dbReference>
<feature type="chain" id="PRO_5044553124" evidence="1">
    <location>
        <begin position="26"/>
        <end position="478"/>
    </location>
</feature>
<evidence type="ECO:0000313" key="5">
    <source>
        <dbReference type="WBParaSite" id="TCNE_0000643501-mRNA-1"/>
    </source>
</evidence>
<accession>A0A183UD65</accession>
<dbReference type="InterPro" id="IPR038727">
    <property type="entry name" value="NadR/Ttd14_AAA_dom"/>
</dbReference>
<evidence type="ECO:0000313" key="4">
    <source>
        <dbReference type="Proteomes" id="UP000050794"/>
    </source>
</evidence>
<dbReference type="GO" id="GO:0070300">
    <property type="term" value="F:phosphatidic acid binding"/>
    <property type="evidence" value="ECO:0007669"/>
    <property type="project" value="TreeGrafter"/>
</dbReference>
<evidence type="ECO:0000259" key="2">
    <source>
        <dbReference type="Pfam" id="PF13521"/>
    </source>
</evidence>
<dbReference type="WBParaSite" id="TCNE_0000643501-mRNA-1">
    <property type="protein sequence ID" value="TCNE_0000643501-mRNA-1"/>
    <property type="gene ID" value="TCNE_0000643501"/>
</dbReference>
<proteinExistence type="predicted"/>
<name>A0A183UD65_TOXCA</name>
<sequence length="478" mass="54709">MCLDLYLLNAYVRLTLLMVFNPSAAKKKEFIDLDKSSKSCALLPAVYRRQAEFACSTVDIVASNPASTFICTERFQMTDLNVTASKRKTYKVVLTGGPCGGKTTGQDRLRTFFEGIGWKVYTVPEAATILLGGGANFAAMTRDQAYAFQRDLLQTMLQIESVVPALMIRAALEVFFNQANLSDSEHVLVICDRGAMDPSAYIDDQLWKKCLNELNLEQFNLREQRYDQLCFCYGAVDYYTLANNPARTESIEQAIEQDRLTRKAWLGHPSVDVIDNVGCNSFEDKILRLIAAVCVRIGLCTQDRLAFNSRKRKWLVIAIDESRMPQSEMFKVRHEYLCTENPEIQVRLRSRSQNGRATYTITTRQFIMPQPVETRMQLTAREYNNYRRMVDRSRATIHKERRCFMFQRQYFHVDIYTSPLPPSCEGKPLLILETYTTAPVGSVEPDIPDFITVEREITGEPAYSMYNIAKIDRKSLNI</sequence>
<evidence type="ECO:0000313" key="3">
    <source>
        <dbReference type="EMBL" id="VDM37756.1"/>
    </source>
</evidence>
<reference evidence="5" key="1">
    <citation type="submission" date="2016-06" db="UniProtKB">
        <authorList>
            <consortium name="WormBaseParasite"/>
        </authorList>
    </citation>
    <scope>IDENTIFICATION</scope>
</reference>
<dbReference type="Gene3D" id="2.40.320.10">
    <property type="entry name" value="Hypothetical Protein Pfu-838710-001"/>
    <property type="match status" value="1"/>
</dbReference>
<reference evidence="3 4" key="2">
    <citation type="submission" date="2018-11" db="EMBL/GenBank/DDBJ databases">
        <authorList>
            <consortium name="Pathogen Informatics"/>
        </authorList>
    </citation>
    <scope>NUCLEOTIDE SEQUENCE [LARGE SCALE GENOMIC DNA]</scope>
</reference>
<dbReference type="SUPFAM" id="SSF55154">
    <property type="entry name" value="CYTH-like phosphatases"/>
    <property type="match status" value="1"/>
</dbReference>
<dbReference type="Gene3D" id="3.40.50.300">
    <property type="entry name" value="P-loop containing nucleotide triphosphate hydrolases"/>
    <property type="match status" value="1"/>
</dbReference>
<feature type="signal peptide" evidence="1">
    <location>
        <begin position="1"/>
        <end position="25"/>
    </location>
</feature>
<dbReference type="PANTHER" id="PTHR34932:SF1">
    <property type="entry name" value="TRPL TRANSLOCATION DEFECT PROTEIN 14"/>
    <property type="match status" value="1"/>
</dbReference>
<dbReference type="AlphaFoldDB" id="A0A183UD65"/>
<dbReference type="GO" id="GO:0005525">
    <property type="term" value="F:GTP binding"/>
    <property type="evidence" value="ECO:0007669"/>
    <property type="project" value="TreeGrafter"/>
</dbReference>
<gene>
    <name evidence="3" type="ORF">TCNE_LOCUS6435</name>
</gene>
<organism evidence="4 5">
    <name type="scientific">Toxocara canis</name>
    <name type="common">Canine roundworm</name>
    <dbReference type="NCBI Taxonomy" id="6265"/>
    <lineage>
        <taxon>Eukaryota</taxon>
        <taxon>Metazoa</taxon>
        <taxon>Ecdysozoa</taxon>
        <taxon>Nematoda</taxon>
        <taxon>Chromadorea</taxon>
        <taxon>Rhabditida</taxon>
        <taxon>Spirurina</taxon>
        <taxon>Ascaridomorpha</taxon>
        <taxon>Ascaridoidea</taxon>
        <taxon>Toxocaridae</taxon>
        <taxon>Toxocara</taxon>
    </lineage>
</organism>
<dbReference type="InterPro" id="IPR053227">
    <property type="entry name" value="TRPL-trafficking_regulator"/>
</dbReference>
<dbReference type="InterPro" id="IPR027417">
    <property type="entry name" value="P-loop_NTPase"/>
</dbReference>
<keyword evidence="4" id="KW-1185">Reference proteome</keyword>
<feature type="domain" description="NadR/Ttd14 AAA" evidence="2">
    <location>
        <begin position="91"/>
        <end position="269"/>
    </location>
</feature>
<dbReference type="GO" id="GO:0045494">
    <property type="term" value="P:photoreceptor cell maintenance"/>
    <property type="evidence" value="ECO:0007669"/>
    <property type="project" value="TreeGrafter"/>
</dbReference>
<keyword evidence="1" id="KW-0732">Signal</keyword>
<evidence type="ECO:0000256" key="1">
    <source>
        <dbReference type="SAM" id="SignalP"/>
    </source>
</evidence>
<protein>
    <submittedName>
        <fullName evidence="5">AAA_28 domain-containing protein</fullName>
    </submittedName>
</protein>
<dbReference type="PANTHER" id="PTHR34932">
    <property type="entry name" value="TRPL TRANSLOCATION DEFECT PROTEIN 14"/>
    <property type="match status" value="1"/>
</dbReference>
<dbReference type="EMBL" id="UYWY01019493">
    <property type="protein sequence ID" value="VDM37756.1"/>
    <property type="molecule type" value="Genomic_DNA"/>
</dbReference>
<dbReference type="Proteomes" id="UP000050794">
    <property type="component" value="Unassembled WGS sequence"/>
</dbReference>
<dbReference type="InterPro" id="IPR033469">
    <property type="entry name" value="CYTH-like_dom_sf"/>
</dbReference>